<dbReference type="RefSeq" id="WP_145190237.1">
    <property type="nucleotide sequence ID" value="NZ_CP036290.1"/>
</dbReference>
<dbReference type="InterPro" id="IPR013325">
    <property type="entry name" value="RNA_pol_sigma_r2"/>
</dbReference>
<reference evidence="9 10" key="1">
    <citation type="submission" date="2019-02" db="EMBL/GenBank/DDBJ databases">
        <title>Deep-cultivation of Planctomycetes and their phenomic and genomic characterization uncovers novel biology.</title>
        <authorList>
            <person name="Wiegand S."/>
            <person name="Jogler M."/>
            <person name="Boedeker C."/>
            <person name="Pinto D."/>
            <person name="Vollmers J."/>
            <person name="Rivas-Marin E."/>
            <person name="Kohn T."/>
            <person name="Peeters S.H."/>
            <person name="Heuer A."/>
            <person name="Rast P."/>
            <person name="Oberbeckmann S."/>
            <person name="Bunk B."/>
            <person name="Jeske O."/>
            <person name="Meyerdierks A."/>
            <person name="Storesund J.E."/>
            <person name="Kallscheuer N."/>
            <person name="Luecker S."/>
            <person name="Lage O.M."/>
            <person name="Pohl T."/>
            <person name="Merkel B.J."/>
            <person name="Hornburger P."/>
            <person name="Mueller R.-W."/>
            <person name="Bruemmer F."/>
            <person name="Labrenz M."/>
            <person name="Spormann A.M."/>
            <person name="Op den Camp H."/>
            <person name="Overmann J."/>
            <person name="Amann R."/>
            <person name="Jetten M.S.M."/>
            <person name="Mascher T."/>
            <person name="Medema M.H."/>
            <person name="Devos D.P."/>
            <person name="Kaster A.-K."/>
            <person name="Ovreas L."/>
            <person name="Rohde M."/>
            <person name="Galperin M.Y."/>
            <person name="Jogler C."/>
        </authorList>
    </citation>
    <scope>NUCLEOTIDE SEQUENCE [LARGE SCALE GENOMIC DNA]</scope>
    <source>
        <strain evidence="9 10">Pla163</strain>
    </source>
</reference>
<keyword evidence="10" id="KW-1185">Reference proteome</keyword>
<dbReference type="Pfam" id="PF04542">
    <property type="entry name" value="Sigma70_r2"/>
    <property type="match status" value="1"/>
</dbReference>
<feature type="region of interest" description="Disordered" evidence="6">
    <location>
        <begin position="1037"/>
        <end position="1059"/>
    </location>
</feature>
<dbReference type="InterPro" id="IPR013249">
    <property type="entry name" value="RNA_pol_sigma70_r4_t2"/>
</dbReference>
<dbReference type="InterPro" id="IPR036388">
    <property type="entry name" value="WH-like_DNA-bd_sf"/>
</dbReference>
<dbReference type="Gene3D" id="1.10.1740.10">
    <property type="match status" value="1"/>
</dbReference>
<sequence length="1109" mass="118584">MAAARPRDEDFRAFVEEGDVEALARYFDVAAPRLLLIAAHLAPPGVEAEDLVQQTFYEALASRYEPRNDASVLSWMASILRHRAVDEARRRQRRRETSLQDGHDLPGREPDPVERLADDEAFELVVTAIDGLEPPQREVVSLRLVHGMDPATIAHTLGRKPATVRSQLMRGLERLRDALPAGIATAVFAAVVTDRGLAQVREAVLAEAVHLAPPHQPGPSASAPAPSFTLAASTAVPLAMITLLAAALLLLGPLLPESDPSTTVSKPSVAPTTSTPSGSGELAGAPLTLAERVEAAASTRRAVHPHDALTDEGRDSASITGSFLRPDGTPLSEGEVELRGWRNVAGEPLQSHEERVGIAQDGTFELTVQPAAGHQYSLELRAPDQVRARWRWSTLEPGSRLDLGTTMLPDHARVRVDVVDENGAGVSARWTIDVDSPWKPSGTGASTWRGQESLHKLVDSVELTLVPLGPCSIQVSTPATLDSALHATRVLAADTSLELVHAGPAPTGTICANLMCDDFMMVNADPQFIHLVTATGAPIAVTRTDSVGSRHYFEDLPDAPYSLVCDDPRFERIDDAELSPGAIAHHRLVGSSRVRLTVSTSDGSEVPSALEVVALHPVVGEWGEEWSYGSPSVAEGLESAGETSRVLEYCTLPGRQSWRISAEGWAPTTLDFDGELTPNGLSEAAIVLRRPTVFEGRVIDANGDAAPGARVFVRRSLPPPDESEPWARISSYLQVIQYETLHDVVTADDGSFFVPNVADEALDVLVTAGRGVWTEARALAPSDGPVTIRLPGRTRVEGRVETDADVDPSEFRVLLEREYDEGPLCWRDVLNRVRSDWITEGIPVEADGTFIVPSLALGEAKMVLRLTPARLPSGMGGVQTVWGACIDRVALDLESGASHTVTLDGTGVAVRSASVTVTVDGPTQAGLVVRAVGRLDPSIALAEGEDVEQRIITAAGVVGPDGVARVEPLYPGTWDFAVTGGNRSWQTVVARDVAVPTSGAEPLKLAFEVQVRRGILQLSDPDGAPLGRASVVIPTWGGSTRNIDTPHGRSSRPTDVSGRMELTLPPGEYRFMLEDPSNGIFDLAGTDFAFTWPSDDGGPVRVVVDRGKD</sequence>
<evidence type="ECO:0000256" key="3">
    <source>
        <dbReference type="ARBA" id="ARBA00023082"/>
    </source>
</evidence>
<feature type="domain" description="RNA polymerase sigma-70 region 2" evidence="7">
    <location>
        <begin position="31"/>
        <end position="94"/>
    </location>
</feature>
<feature type="region of interest" description="Disordered" evidence="6">
    <location>
        <begin position="310"/>
        <end position="332"/>
    </location>
</feature>
<dbReference type="InterPro" id="IPR007627">
    <property type="entry name" value="RNA_pol_sigma70_r2"/>
</dbReference>
<dbReference type="GO" id="GO:0003677">
    <property type="term" value="F:DNA binding"/>
    <property type="evidence" value="ECO:0007669"/>
    <property type="project" value="UniProtKB-KW"/>
</dbReference>
<comment type="similarity">
    <text evidence="1">Belongs to the sigma-70 factor family. ECF subfamily.</text>
</comment>
<evidence type="ECO:0000256" key="4">
    <source>
        <dbReference type="ARBA" id="ARBA00023125"/>
    </source>
</evidence>
<name>A0A518D391_9BACT</name>
<feature type="domain" description="RNA polymerase sigma factor 70 region 4 type 2" evidence="8">
    <location>
        <begin position="124"/>
        <end position="175"/>
    </location>
</feature>
<keyword evidence="5" id="KW-0804">Transcription</keyword>
<keyword evidence="4" id="KW-0238">DNA-binding</keyword>
<dbReference type="GO" id="GO:0016987">
    <property type="term" value="F:sigma factor activity"/>
    <property type="evidence" value="ECO:0007669"/>
    <property type="project" value="UniProtKB-KW"/>
</dbReference>
<evidence type="ECO:0000256" key="2">
    <source>
        <dbReference type="ARBA" id="ARBA00023015"/>
    </source>
</evidence>
<evidence type="ECO:0000313" key="9">
    <source>
        <dbReference type="EMBL" id="QDU85938.1"/>
    </source>
</evidence>
<dbReference type="InterPro" id="IPR014284">
    <property type="entry name" value="RNA_pol_sigma-70_dom"/>
</dbReference>
<dbReference type="Pfam" id="PF08281">
    <property type="entry name" value="Sigma70_r4_2"/>
    <property type="match status" value="1"/>
</dbReference>
<keyword evidence="3" id="KW-0731">Sigma factor</keyword>
<protein>
    <submittedName>
        <fullName evidence="9">ECF RNA polymerase sigma factor SigE</fullName>
    </submittedName>
</protein>
<dbReference type="SUPFAM" id="SSF88946">
    <property type="entry name" value="Sigma2 domain of RNA polymerase sigma factors"/>
    <property type="match status" value="1"/>
</dbReference>
<organism evidence="9 10">
    <name type="scientific">Rohdeia mirabilis</name>
    <dbReference type="NCBI Taxonomy" id="2528008"/>
    <lineage>
        <taxon>Bacteria</taxon>
        <taxon>Pseudomonadati</taxon>
        <taxon>Planctomycetota</taxon>
        <taxon>Planctomycetia</taxon>
        <taxon>Planctomycetia incertae sedis</taxon>
        <taxon>Rohdeia</taxon>
    </lineage>
</organism>
<gene>
    <name evidence="9" type="primary">sigE_5</name>
    <name evidence="9" type="ORF">Pla163_30850</name>
</gene>
<dbReference type="EMBL" id="CP036290">
    <property type="protein sequence ID" value="QDU85938.1"/>
    <property type="molecule type" value="Genomic_DNA"/>
</dbReference>
<dbReference type="Proteomes" id="UP000319342">
    <property type="component" value="Chromosome"/>
</dbReference>
<dbReference type="NCBIfam" id="TIGR02937">
    <property type="entry name" value="sigma70-ECF"/>
    <property type="match status" value="1"/>
</dbReference>
<dbReference type="Gene3D" id="1.10.10.10">
    <property type="entry name" value="Winged helix-like DNA-binding domain superfamily/Winged helix DNA-binding domain"/>
    <property type="match status" value="1"/>
</dbReference>
<dbReference type="InterPro" id="IPR039425">
    <property type="entry name" value="RNA_pol_sigma-70-like"/>
</dbReference>
<evidence type="ECO:0000313" key="10">
    <source>
        <dbReference type="Proteomes" id="UP000319342"/>
    </source>
</evidence>
<evidence type="ECO:0000256" key="6">
    <source>
        <dbReference type="SAM" id="MobiDB-lite"/>
    </source>
</evidence>
<evidence type="ECO:0000259" key="7">
    <source>
        <dbReference type="Pfam" id="PF04542"/>
    </source>
</evidence>
<feature type="region of interest" description="Disordered" evidence="6">
    <location>
        <begin position="86"/>
        <end position="112"/>
    </location>
</feature>
<accession>A0A518D391</accession>
<feature type="region of interest" description="Disordered" evidence="6">
    <location>
        <begin position="259"/>
        <end position="283"/>
    </location>
</feature>
<feature type="compositionally biased region" description="Polar residues" evidence="6">
    <location>
        <begin position="259"/>
        <end position="278"/>
    </location>
</feature>
<evidence type="ECO:0000256" key="5">
    <source>
        <dbReference type="ARBA" id="ARBA00023163"/>
    </source>
</evidence>
<proteinExistence type="inferred from homology"/>
<dbReference type="PANTHER" id="PTHR43133:SF8">
    <property type="entry name" value="RNA POLYMERASE SIGMA FACTOR HI_1459-RELATED"/>
    <property type="match status" value="1"/>
</dbReference>
<dbReference type="GO" id="GO:0006352">
    <property type="term" value="P:DNA-templated transcription initiation"/>
    <property type="evidence" value="ECO:0007669"/>
    <property type="project" value="InterPro"/>
</dbReference>
<evidence type="ECO:0000259" key="8">
    <source>
        <dbReference type="Pfam" id="PF08281"/>
    </source>
</evidence>
<dbReference type="OrthoDB" id="222215at2"/>
<evidence type="ECO:0000256" key="1">
    <source>
        <dbReference type="ARBA" id="ARBA00010641"/>
    </source>
</evidence>
<dbReference type="PANTHER" id="PTHR43133">
    <property type="entry name" value="RNA POLYMERASE ECF-TYPE SIGMA FACTO"/>
    <property type="match status" value="1"/>
</dbReference>
<dbReference type="InterPro" id="IPR013324">
    <property type="entry name" value="RNA_pol_sigma_r3/r4-like"/>
</dbReference>
<dbReference type="AlphaFoldDB" id="A0A518D391"/>
<dbReference type="SUPFAM" id="SSF88659">
    <property type="entry name" value="Sigma3 and sigma4 domains of RNA polymerase sigma factors"/>
    <property type="match status" value="1"/>
</dbReference>
<keyword evidence="2" id="KW-0805">Transcription regulation</keyword>